<feature type="transmembrane region" description="Helical" evidence="1">
    <location>
        <begin position="263"/>
        <end position="283"/>
    </location>
</feature>
<evidence type="ECO:0000313" key="2">
    <source>
        <dbReference type="EnsemblMetazoa" id="tetur16g04086.1"/>
    </source>
</evidence>
<feature type="transmembrane region" description="Helical" evidence="1">
    <location>
        <begin position="125"/>
        <end position="142"/>
    </location>
</feature>
<keyword evidence="3" id="KW-1185">Reference proteome</keyword>
<dbReference type="EMBL" id="CAEY01000283">
    <property type="status" value="NOT_ANNOTATED_CDS"/>
    <property type="molecule type" value="Genomic_DNA"/>
</dbReference>
<reference evidence="2" key="2">
    <citation type="submission" date="2015-06" db="UniProtKB">
        <authorList>
            <consortium name="EnsemblMetazoa"/>
        </authorList>
    </citation>
    <scope>IDENTIFICATION</scope>
</reference>
<name>T1KPB4_TETUR</name>
<evidence type="ECO:0008006" key="4">
    <source>
        <dbReference type="Google" id="ProtNLM"/>
    </source>
</evidence>
<feature type="transmembrane region" description="Helical" evidence="1">
    <location>
        <begin position="230"/>
        <end position="251"/>
    </location>
</feature>
<protein>
    <recommendedName>
        <fullName evidence="4">Gustatory receptor</fullName>
    </recommendedName>
</protein>
<reference evidence="3" key="1">
    <citation type="submission" date="2011-08" db="EMBL/GenBank/DDBJ databases">
        <authorList>
            <person name="Rombauts S."/>
        </authorList>
    </citation>
    <scope>NUCLEOTIDE SEQUENCE</scope>
    <source>
        <strain evidence="3">London</strain>
    </source>
</reference>
<keyword evidence="1" id="KW-0812">Transmembrane</keyword>
<accession>T1KPB4</accession>
<feature type="transmembrane region" description="Helical" evidence="1">
    <location>
        <begin position="338"/>
        <end position="358"/>
    </location>
</feature>
<evidence type="ECO:0000256" key="1">
    <source>
        <dbReference type="SAM" id="Phobius"/>
    </source>
</evidence>
<feature type="transmembrane region" description="Helical" evidence="1">
    <location>
        <begin position="154"/>
        <end position="172"/>
    </location>
</feature>
<sequence length="359" mass="41318">MSLLTSPNPPKQMLLDGLILPSKYILGPAIKILLLFTTAFCPTCRIVYASIYTLPLCNYNSKISIFDCVHASLEVIILSLVILMVLFGFNLDYFKKFISTMELLSIEFNSTTVASIKRNRRRNTIILFIPFISNVIVCMVYMESEIQNVDIFKVILIVINQVCLISGLFFFLNMTCNICICLHATFNEINAQIAALNETDNQLFYSFHEIRTLRKKYSYAVRSTQNAEKLFRYFITIFYVEYFSLNIMNIVRSFEPETKIGPIWLASILIQTAQLLILTYNLVSVNNISRHGLEDLYEFSFKLDTIHLYHENDIFIARMALSDVGFTFANLFTINNSFITSMFTLSLTIIIALASFIYH</sequence>
<keyword evidence="1" id="KW-0472">Membrane</keyword>
<feature type="transmembrane region" description="Helical" evidence="1">
    <location>
        <begin position="32"/>
        <end position="51"/>
    </location>
</feature>
<organism evidence="2 3">
    <name type="scientific">Tetranychus urticae</name>
    <name type="common">Two-spotted spider mite</name>
    <dbReference type="NCBI Taxonomy" id="32264"/>
    <lineage>
        <taxon>Eukaryota</taxon>
        <taxon>Metazoa</taxon>
        <taxon>Ecdysozoa</taxon>
        <taxon>Arthropoda</taxon>
        <taxon>Chelicerata</taxon>
        <taxon>Arachnida</taxon>
        <taxon>Acari</taxon>
        <taxon>Acariformes</taxon>
        <taxon>Trombidiformes</taxon>
        <taxon>Prostigmata</taxon>
        <taxon>Eleutherengona</taxon>
        <taxon>Raphignathae</taxon>
        <taxon>Tetranychoidea</taxon>
        <taxon>Tetranychidae</taxon>
        <taxon>Tetranychus</taxon>
    </lineage>
</organism>
<proteinExistence type="predicted"/>
<evidence type="ECO:0000313" key="3">
    <source>
        <dbReference type="Proteomes" id="UP000015104"/>
    </source>
</evidence>
<dbReference type="AlphaFoldDB" id="T1KPB4"/>
<dbReference type="HOGENOM" id="CLU_066525_0_0_1"/>
<feature type="transmembrane region" description="Helical" evidence="1">
    <location>
        <begin position="71"/>
        <end position="91"/>
    </location>
</feature>
<dbReference type="EnsemblMetazoa" id="tetur16g04086.1">
    <property type="protein sequence ID" value="tetur16g04086.1"/>
    <property type="gene ID" value="tetur16g04086"/>
</dbReference>
<dbReference type="Proteomes" id="UP000015104">
    <property type="component" value="Unassembled WGS sequence"/>
</dbReference>
<keyword evidence="1" id="KW-1133">Transmembrane helix</keyword>